<dbReference type="PANTHER" id="PTHR10527">
    <property type="entry name" value="IMPORTIN BETA"/>
    <property type="match status" value="1"/>
</dbReference>
<keyword evidence="5" id="KW-0653">Protein transport</keyword>
<name>H8ZB52_NEMA1</name>
<dbReference type="GO" id="GO:0005737">
    <property type="term" value="C:cytoplasm"/>
    <property type="evidence" value="ECO:0007669"/>
    <property type="project" value="UniProtKB-SubCell"/>
</dbReference>
<evidence type="ECO:0000313" key="7">
    <source>
        <dbReference type="EMBL" id="EHY66105.1"/>
    </source>
</evidence>
<proteinExistence type="predicted"/>
<evidence type="ECO:0000256" key="3">
    <source>
        <dbReference type="ARBA" id="ARBA00022490"/>
    </source>
</evidence>
<gene>
    <name evidence="7" type="ORF">NERG_00801</name>
</gene>
<dbReference type="Pfam" id="PF25574">
    <property type="entry name" value="TPR_IMB1"/>
    <property type="match status" value="1"/>
</dbReference>
<dbReference type="InterPro" id="IPR058584">
    <property type="entry name" value="IMB1_TNPO1-like_TPR"/>
</dbReference>
<organism evidence="7">
    <name type="scientific">Nematocida ausubeli (strain ATCC PRA-371 / ERTm2)</name>
    <name type="common">Nematode killer fungus</name>
    <dbReference type="NCBI Taxonomy" id="1913371"/>
    <lineage>
        <taxon>Eukaryota</taxon>
        <taxon>Fungi</taxon>
        <taxon>Fungi incertae sedis</taxon>
        <taxon>Microsporidia</taxon>
        <taxon>Nematocida</taxon>
    </lineage>
</organism>
<dbReference type="Proteomes" id="UP000005622">
    <property type="component" value="Unassembled WGS sequence"/>
</dbReference>
<comment type="subcellular location">
    <subcellularLocation>
        <location evidence="1">Cytoplasm</location>
    </subcellularLocation>
</comment>
<dbReference type="InterPro" id="IPR040122">
    <property type="entry name" value="Importin_beta"/>
</dbReference>
<dbReference type="STRING" id="944018.H8ZB52"/>
<dbReference type="GO" id="GO:0031267">
    <property type="term" value="F:small GTPase binding"/>
    <property type="evidence" value="ECO:0007669"/>
    <property type="project" value="InterPro"/>
</dbReference>
<dbReference type="Gene3D" id="1.25.10.10">
    <property type="entry name" value="Leucine-rich Repeat Variant"/>
    <property type="match status" value="1"/>
</dbReference>
<evidence type="ECO:0000256" key="5">
    <source>
        <dbReference type="ARBA" id="ARBA00022927"/>
    </source>
</evidence>
<protein>
    <recommendedName>
        <fullName evidence="6">Importin N-terminal domain-containing protein</fullName>
    </recommendedName>
</protein>
<feature type="domain" description="Importin N-terminal" evidence="6">
    <location>
        <begin position="24"/>
        <end position="105"/>
    </location>
</feature>
<dbReference type="AlphaFoldDB" id="H8ZB52"/>
<keyword evidence="3" id="KW-0963">Cytoplasm</keyword>
<dbReference type="EMBL" id="JH604634">
    <property type="protein sequence ID" value="EHY66105.1"/>
    <property type="molecule type" value="Genomic_DNA"/>
</dbReference>
<dbReference type="HOGENOM" id="CLU_332905_0_0_1"/>
<dbReference type="GO" id="GO:0006606">
    <property type="term" value="P:protein import into nucleus"/>
    <property type="evidence" value="ECO:0007669"/>
    <property type="project" value="InterPro"/>
</dbReference>
<keyword evidence="4" id="KW-0677">Repeat</keyword>
<dbReference type="InterPro" id="IPR001494">
    <property type="entry name" value="Importin-beta_N"/>
</dbReference>
<evidence type="ECO:0000259" key="6">
    <source>
        <dbReference type="PROSITE" id="PS50166"/>
    </source>
</evidence>
<accession>H8ZB52</accession>
<sequence length="859" mass="95028">MLKKKVLNSLNNLQGTDNQKRKEAEKHIIDESSSNFAGMIDALLDILVDTSLGTLGDTMTAGLVLKTLFSWESEEKRQEVNMKWTSLSEKEREALKAKLIGSLGSCKGSVGEILGQCLGAVARIEVVSGRWLEVFSDLSSVGVDTKSETVRMNIMETIGILCMDTTGMDESLILHSSGFILTVLINGAKSENLDTQKSAFKNLDRCLEFISHNINIENECLIVMETLFNACSSSNEDVACLALRCYTGTLFMYYSKVVKYVGLAFGNIAMNYMYSESEKKILAAIEMWSAITEHEMYSHGEIISKVFSTLVGQCLILAMNEDLEQTDEWMPHKAAAWLLTSIAHCAPEKINGNIVNKAFSEPLNLISAIETFIISQDPVKFEAGMIALGSILNEETVNPLAPMIKRVGPLVFHSLESKNPVVLDTGMWLLERFFKYAYSAVEQCHLENDIIRQIMKIISLNSDTSVTAAWTLTGIASAVRAQSTSDTYRDHAIFTNFTMILDSLVRTFFSLHETQFTLRVSLSSAIAEVIKAAIPTYFENVISFLGEIIGKTKNELVSPNSNEETISCYMNLIQACVSTCTLDQIPTLPHDIVSVCIFILHRGKLVSLYTEAYLTLGLLADRLGIDFGNYAEELIPFVIRDLRTFCSDENKDLKSPIFATSLIMFIGSMASSMQLGFSVYMYQIVPTLMQAVMSPHLPREAKATAISTFSDISLAVGKIFDRYHESIMEIAMSVVKLKDDGSDSGFIFVLRESLLVLLSCIVQASDGRSSCVLNSVNIILLIVKIIAEETNDSACIIKSLYLLSDLWVLCGPCGNPSVISSLESPWVFEFIAAKAESTIKEVRDAAISTRLQISYINKE</sequence>
<evidence type="ECO:0000256" key="1">
    <source>
        <dbReference type="ARBA" id="ARBA00004496"/>
    </source>
</evidence>
<dbReference type="InterPro" id="IPR011989">
    <property type="entry name" value="ARM-like"/>
</dbReference>
<dbReference type="SUPFAM" id="SSF48371">
    <property type="entry name" value="ARM repeat"/>
    <property type="match status" value="1"/>
</dbReference>
<dbReference type="InterPro" id="IPR016024">
    <property type="entry name" value="ARM-type_fold"/>
</dbReference>
<dbReference type="PROSITE" id="PS50166">
    <property type="entry name" value="IMPORTIN_B_NT"/>
    <property type="match status" value="1"/>
</dbReference>
<keyword evidence="2" id="KW-0813">Transport</keyword>
<reference evidence="7" key="1">
    <citation type="submission" date="2011-03" db="EMBL/GenBank/DDBJ databases">
        <title>The Genome Sequence of Nematocida sp1 strain ERTm2.</title>
        <authorList>
            <consortium name="The Broad Institute Genome Sequencing Platform"/>
            <consortium name="The Broad Institute Genome Sequencing Center for Infectious Disease"/>
            <person name="Cuomo C."/>
            <person name="Troemel E."/>
            <person name="Young S.K."/>
            <person name="Zeng Q."/>
            <person name="Gargeya S."/>
            <person name="Fitzgerald M."/>
            <person name="Haas B."/>
            <person name="Abouelleil A."/>
            <person name="Alvarado L."/>
            <person name="Arachchi H.M."/>
            <person name="Berlin A."/>
            <person name="Brown A."/>
            <person name="Chapman S.B."/>
            <person name="Chen Z."/>
            <person name="Dunbar C."/>
            <person name="Freedman E."/>
            <person name="Gearin G."/>
            <person name="Gellesch M."/>
            <person name="Goldberg J."/>
            <person name="Griggs A."/>
            <person name="Gujja S."/>
            <person name="Heilman E.R."/>
            <person name="Heiman D."/>
            <person name="Howarth C."/>
            <person name="Larson L."/>
            <person name="Lui A."/>
            <person name="MacDonald P.J.P."/>
            <person name="Mehta T."/>
            <person name="Montmayeur A."/>
            <person name="Murphy C."/>
            <person name="Neiman D."/>
            <person name="Pearson M."/>
            <person name="Priest M."/>
            <person name="Roberts A."/>
            <person name="Saif S."/>
            <person name="Shea T."/>
            <person name="Shenoy N."/>
            <person name="Sisk P."/>
            <person name="Stolte C."/>
            <person name="Sykes S."/>
            <person name="White J."/>
            <person name="Yandava C."/>
            <person name="Wortman J."/>
            <person name="Nusbaum C."/>
            <person name="Birren B."/>
        </authorList>
    </citation>
    <scope>NUCLEOTIDE SEQUENCE</scope>
    <source>
        <strain evidence="7">ERTm2</strain>
    </source>
</reference>
<evidence type="ECO:0000256" key="4">
    <source>
        <dbReference type="ARBA" id="ARBA00022737"/>
    </source>
</evidence>
<evidence type="ECO:0000256" key="2">
    <source>
        <dbReference type="ARBA" id="ARBA00022448"/>
    </source>
</evidence>